<dbReference type="EMBL" id="WTVQ01000022">
    <property type="protein sequence ID" value="NMG75836.1"/>
    <property type="molecule type" value="Genomic_DNA"/>
</dbReference>
<dbReference type="Pfam" id="PF07009">
    <property type="entry name" value="NusG_II"/>
    <property type="match status" value="1"/>
</dbReference>
<dbReference type="InterPro" id="IPR038690">
    <property type="entry name" value="NusG_2_sf"/>
</dbReference>
<evidence type="ECO:0008006" key="4">
    <source>
        <dbReference type="Google" id="ProtNLM"/>
    </source>
</evidence>
<evidence type="ECO:0000313" key="3">
    <source>
        <dbReference type="Proteomes" id="UP000648984"/>
    </source>
</evidence>
<name>A0ABX1QFQ5_9RHOO</name>
<keyword evidence="1" id="KW-0812">Transmembrane</keyword>
<dbReference type="Proteomes" id="UP000648984">
    <property type="component" value="Unassembled WGS sequence"/>
</dbReference>
<evidence type="ECO:0000313" key="2">
    <source>
        <dbReference type="EMBL" id="NMG75836.1"/>
    </source>
</evidence>
<accession>A0ABX1QFQ5</accession>
<evidence type="ECO:0000256" key="1">
    <source>
        <dbReference type="SAM" id="Phobius"/>
    </source>
</evidence>
<dbReference type="Gene3D" id="2.60.320.10">
    <property type="entry name" value="N-utilization substance G protein NusG, insert domain"/>
    <property type="match status" value="1"/>
</dbReference>
<dbReference type="RefSeq" id="WP_169260990.1">
    <property type="nucleotide sequence ID" value="NZ_WTVQ01000022.1"/>
</dbReference>
<keyword evidence="1" id="KW-1133">Transmembrane helix</keyword>
<comment type="caution">
    <text evidence="2">The sequence shown here is derived from an EMBL/GenBank/DDBJ whole genome shotgun (WGS) entry which is preliminary data.</text>
</comment>
<reference evidence="2 3" key="1">
    <citation type="submission" date="2019-12" db="EMBL/GenBank/DDBJ databases">
        <title>Comparative genomics gives insights into the taxonomy of the Azoarcus-Aromatoleum group and reveals separate origins of nif in the plant-associated Azoarcus and non-plant-associated Aromatoleum sub-groups.</title>
        <authorList>
            <person name="Lafos M."/>
            <person name="Maluk M."/>
            <person name="Batista M."/>
            <person name="Junghare M."/>
            <person name="Carmona M."/>
            <person name="Faoro H."/>
            <person name="Cruz L.M."/>
            <person name="Battistoni F."/>
            <person name="De Souza E."/>
            <person name="Pedrosa F."/>
            <person name="Chen W.-M."/>
            <person name="Poole P.S."/>
            <person name="Dixon R.A."/>
            <person name="James E.K."/>
        </authorList>
    </citation>
    <scope>NUCLEOTIDE SEQUENCE [LARGE SCALE GENOMIC DNA]</scope>
    <source>
        <strain evidence="2 3">22Lin</strain>
    </source>
</reference>
<protein>
    <recommendedName>
        <fullName evidence="4">NusG domain-containing protein</fullName>
    </recommendedName>
</protein>
<dbReference type="CDD" id="cd09910">
    <property type="entry name" value="NGN-insert_like"/>
    <property type="match status" value="1"/>
</dbReference>
<keyword evidence="3" id="KW-1185">Reference proteome</keyword>
<sequence>MKARLAEWIALLRPGDYVMLLGAVVVCVLSALALWRGGAPDKAVVRAGGKVFAEVPLSRAQVVEVPGPLGVTRIEIEPGRARVASDPGPRQYCVRQGWLKRSGAVAICAPNQVSLSLNGGSADYDSLNY</sequence>
<proteinExistence type="predicted"/>
<feature type="transmembrane region" description="Helical" evidence="1">
    <location>
        <begin position="17"/>
        <end position="35"/>
    </location>
</feature>
<keyword evidence="1" id="KW-0472">Membrane</keyword>
<organism evidence="2 3">
    <name type="scientific">Aromatoleum diolicum</name>
    <dbReference type="NCBI Taxonomy" id="75796"/>
    <lineage>
        <taxon>Bacteria</taxon>
        <taxon>Pseudomonadati</taxon>
        <taxon>Pseudomonadota</taxon>
        <taxon>Betaproteobacteria</taxon>
        <taxon>Rhodocyclales</taxon>
        <taxon>Rhodocyclaceae</taxon>
        <taxon>Aromatoleum</taxon>
    </lineage>
</organism>
<gene>
    <name evidence="2" type="ORF">GPA25_13795</name>
</gene>